<dbReference type="AlphaFoldDB" id="A0A0N7F4B3"/>
<evidence type="ECO:0000256" key="1">
    <source>
        <dbReference type="SAM" id="MobiDB-lite"/>
    </source>
</evidence>
<organism evidence="2 3">
    <name type="scientific">Kibdelosporangium phytohabitans</name>
    <dbReference type="NCBI Taxonomy" id="860235"/>
    <lineage>
        <taxon>Bacteria</taxon>
        <taxon>Bacillati</taxon>
        <taxon>Actinomycetota</taxon>
        <taxon>Actinomycetes</taxon>
        <taxon>Pseudonocardiales</taxon>
        <taxon>Pseudonocardiaceae</taxon>
        <taxon>Kibdelosporangium</taxon>
    </lineage>
</organism>
<protein>
    <submittedName>
        <fullName evidence="2">Uncharacterized protein</fullName>
    </submittedName>
</protein>
<accession>A0A0N7F4B3</accession>
<dbReference type="EMBL" id="CP012752">
    <property type="protein sequence ID" value="ALG10951.1"/>
    <property type="molecule type" value="Genomic_DNA"/>
</dbReference>
<dbReference type="Proteomes" id="UP000063699">
    <property type="component" value="Chromosome"/>
</dbReference>
<dbReference type="STRING" id="860235.AOZ06_32320"/>
<dbReference type="KEGG" id="kphy:AOZ06_32320"/>
<keyword evidence="3" id="KW-1185">Reference proteome</keyword>
<feature type="region of interest" description="Disordered" evidence="1">
    <location>
        <begin position="586"/>
        <end position="622"/>
    </location>
</feature>
<reference evidence="2 3" key="1">
    <citation type="submission" date="2015-07" db="EMBL/GenBank/DDBJ databases">
        <title>Genome sequencing of Kibdelosporangium phytohabitans.</title>
        <authorList>
            <person name="Qin S."/>
            <person name="Xing K."/>
        </authorList>
    </citation>
    <scope>NUCLEOTIDE SEQUENCE [LARGE SCALE GENOMIC DNA]</scope>
    <source>
        <strain evidence="2 3">KLBMP1111</strain>
    </source>
</reference>
<proteinExistence type="predicted"/>
<name>A0A0N7F4B3_9PSEU</name>
<evidence type="ECO:0000313" key="2">
    <source>
        <dbReference type="EMBL" id="ALG10951.1"/>
    </source>
</evidence>
<feature type="compositionally biased region" description="Basic and acidic residues" evidence="1">
    <location>
        <begin position="590"/>
        <end position="622"/>
    </location>
</feature>
<sequence>MAGRYGCRVAFSGFDRQLIGELRRTGATWQQTYLVQRILRAISKTSLFSQYVSSAGGMSADLPRVLSALTSFADGGQPSRALVRGLCDGAAATVQRVITQWGHHQVLMDLVVALRDTALSIADQQRPLDQQKVLTRAAAATVAARLPEVRSLVDAALAGAWKRAVSAAYVDTLADELACLAATADRDPVELTDDLTRALRVHDGLDIDMFRRLLLPGLSAYRVAVVVHGTTELSALEALHPTAVSAPVRQPERLGPRLARFARRVAVRGPACLVACEVQAVDTRSAARAARRELSELLDQYMAGHRLIELTLGDDAFVSRVDSGTARHLQTHPPTVQRAVPLVSQWPPALRNGLRMAHVARTTEAPLPAAALAWAALEASGLTKREDIAAALSLQAMRQQVVEAHRQLRRGVATLPGEAREHADDLLRRIDQHTGSDEFGRVRDVTKWVELLLPVQTSLAELLEQVPPLAAQQVLDWSARLADPAECARWLEDRRQRVETLLHALNTTRNMALHTGQFRAFGDLALGVSGSLVVDFTLEILGNWYRNSTDALPPARVISQLAVRQRDVVAALRARTGPVDLDIGWLTSPVRREPPGGRAGHQVEPRGTAKRDLATATDLRRG</sequence>
<evidence type="ECO:0000313" key="3">
    <source>
        <dbReference type="Proteomes" id="UP000063699"/>
    </source>
</evidence>
<gene>
    <name evidence="2" type="ORF">AOZ06_32320</name>
</gene>